<dbReference type="AlphaFoldDB" id="A0A7I8KAJ0"/>
<reference evidence="1" key="1">
    <citation type="submission" date="2020-02" db="EMBL/GenBank/DDBJ databases">
        <authorList>
            <person name="Scholz U."/>
            <person name="Mascher M."/>
            <person name="Fiebig A."/>
        </authorList>
    </citation>
    <scope>NUCLEOTIDE SEQUENCE</scope>
</reference>
<dbReference type="EMBL" id="LR746267">
    <property type="protein sequence ID" value="CAA7394797.1"/>
    <property type="molecule type" value="Genomic_DNA"/>
</dbReference>
<organism evidence="1 2">
    <name type="scientific">Spirodela intermedia</name>
    <name type="common">Intermediate duckweed</name>
    <dbReference type="NCBI Taxonomy" id="51605"/>
    <lineage>
        <taxon>Eukaryota</taxon>
        <taxon>Viridiplantae</taxon>
        <taxon>Streptophyta</taxon>
        <taxon>Embryophyta</taxon>
        <taxon>Tracheophyta</taxon>
        <taxon>Spermatophyta</taxon>
        <taxon>Magnoliopsida</taxon>
        <taxon>Liliopsida</taxon>
        <taxon>Araceae</taxon>
        <taxon>Lemnoideae</taxon>
        <taxon>Spirodela</taxon>
    </lineage>
</organism>
<protein>
    <submittedName>
        <fullName evidence="1">Uncharacterized protein</fullName>
    </submittedName>
</protein>
<accession>A0A7I8KAJ0</accession>
<keyword evidence="2" id="KW-1185">Reference proteome</keyword>
<name>A0A7I8KAJ0_SPIIN</name>
<evidence type="ECO:0000313" key="1">
    <source>
        <dbReference type="EMBL" id="CAA7394797.1"/>
    </source>
</evidence>
<sequence length="71" mass="7718">MERSLFSTSNVGREQQPCIGASLVDPLLAAPRKEIHDRCPALSPSKGEGWKSWPAYGVQAVPREKVRGASL</sequence>
<dbReference type="Proteomes" id="UP000663760">
    <property type="component" value="Chromosome 4"/>
</dbReference>
<gene>
    <name evidence="1" type="ORF">SI8410_04005458</name>
</gene>
<proteinExistence type="predicted"/>
<evidence type="ECO:0000313" key="2">
    <source>
        <dbReference type="Proteomes" id="UP000663760"/>
    </source>
</evidence>